<dbReference type="Pfam" id="PF01042">
    <property type="entry name" value="Ribonuc_L-PSP"/>
    <property type="match status" value="1"/>
</dbReference>
<reference evidence="2 3" key="1">
    <citation type="submission" date="2018-04" db="EMBL/GenBank/DDBJ databases">
        <title>Draft Genome Sequence of Phosphate-Solubilizing Chryseobacterium sp. ISE14 that is a Biocontrol and Plant Growth-Promoting Rhizobacterium Isolated from Cucumber.</title>
        <authorList>
            <person name="Jeong J.-J."/>
            <person name="Sang M.K."/>
            <person name="Choi I.-G."/>
            <person name="Kim K.D."/>
        </authorList>
    </citation>
    <scope>NUCLEOTIDE SEQUENCE [LARGE SCALE GENOMIC DNA]</scope>
    <source>
        <strain evidence="2 3">ISE14</strain>
    </source>
</reference>
<comment type="caution">
    <text evidence="2">The sequence shown here is derived from an EMBL/GenBank/DDBJ whole genome shotgun (WGS) entry which is preliminary data.</text>
</comment>
<dbReference type="EMBL" id="PPED02000001">
    <property type="protein sequence ID" value="PWN72283.1"/>
    <property type="molecule type" value="Genomic_DNA"/>
</dbReference>
<keyword evidence="3" id="KW-1185">Reference proteome</keyword>
<organism evidence="2 3">
    <name type="scientific">Chryseobacterium phosphatilyticum</name>
    <dbReference type="NCBI Taxonomy" id="475075"/>
    <lineage>
        <taxon>Bacteria</taxon>
        <taxon>Pseudomonadati</taxon>
        <taxon>Bacteroidota</taxon>
        <taxon>Flavobacteriia</taxon>
        <taxon>Flavobacteriales</taxon>
        <taxon>Weeksellaceae</taxon>
        <taxon>Chryseobacterium group</taxon>
        <taxon>Chryseobacterium</taxon>
    </lineage>
</organism>
<dbReference type="RefSeq" id="WP_109711263.1">
    <property type="nucleotide sequence ID" value="NZ_PPED02000001.1"/>
</dbReference>
<protein>
    <recommendedName>
        <fullName evidence="4">RidA family protein</fullName>
    </recommendedName>
</protein>
<dbReference type="InterPro" id="IPR006175">
    <property type="entry name" value="YjgF/YER057c/UK114"/>
</dbReference>
<evidence type="ECO:0008006" key="4">
    <source>
        <dbReference type="Google" id="ProtNLM"/>
    </source>
</evidence>
<sequence>MSQENKTAEGFGMPWENIYGYAQAVKKGNTVWISGQLGHNKEGELLEGMEAQMKQTYTNIKELLSRYDMTMENVVEEVIYAMDMTAAFEVRKNFKTEFYDNPKTVASTMIGVSGLALPEQLVEIKIIATV</sequence>
<dbReference type="InterPro" id="IPR035959">
    <property type="entry name" value="RutC-like_sf"/>
</dbReference>
<accession>A0A316XJA4</accession>
<dbReference type="PANTHER" id="PTHR11803:SF58">
    <property type="entry name" value="PROTEIN HMF1-RELATED"/>
    <property type="match status" value="1"/>
</dbReference>
<dbReference type="GO" id="GO:0019239">
    <property type="term" value="F:deaminase activity"/>
    <property type="evidence" value="ECO:0007669"/>
    <property type="project" value="TreeGrafter"/>
</dbReference>
<evidence type="ECO:0000313" key="3">
    <source>
        <dbReference type="Proteomes" id="UP000236594"/>
    </source>
</evidence>
<dbReference type="GO" id="GO:0005829">
    <property type="term" value="C:cytosol"/>
    <property type="evidence" value="ECO:0007669"/>
    <property type="project" value="TreeGrafter"/>
</dbReference>
<evidence type="ECO:0000313" key="2">
    <source>
        <dbReference type="EMBL" id="PWN72283.1"/>
    </source>
</evidence>
<name>A0A316XJA4_9FLAO</name>
<dbReference type="PANTHER" id="PTHR11803">
    <property type="entry name" value="2-IMINOBUTANOATE/2-IMINOPROPANOATE DEAMINASE RIDA"/>
    <property type="match status" value="1"/>
</dbReference>
<dbReference type="SUPFAM" id="SSF55298">
    <property type="entry name" value="YjgF-like"/>
    <property type="match status" value="1"/>
</dbReference>
<dbReference type="OrthoDB" id="9799840at2"/>
<evidence type="ECO:0000256" key="1">
    <source>
        <dbReference type="ARBA" id="ARBA00010552"/>
    </source>
</evidence>
<dbReference type="AlphaFoldDB" id="A0A316XJA4"/>
<proteinExistence type="inferred from homology"/>
<gene>
    <name evidence="2" type="ORF">C1631_006705</name>
</gene>
<dbReference type="Proteomes" id="UP000236594">
    <property type="component" value="Unassembled WGS sequence"/>
</dbReference>
<comment type="similarity">
    <text evidence="1">Belongs to the RutC family.</text>
</comment>
<dbReference type="Gene3D" id="3.30.1330.40">
    <property type="entry name" value="RutC-like"/>
    <property type="match status" value="1"/>
</dbReference>